<accession>A0A364N0K0</accession>
<evidence type="ECO:0000256" key="1">
    <source>
        <dbReference type="ARBA" id="ARBA00006484"/>
    </source>
</evidence>
<dbReference type="PANTHER" id="PTHR24321">
    <property type="entry name" value="DEHYDROGENASES, SHORT CHAIN"/>
    <property type="match status" value="1"/>
</dbReference>
<evidence type="ECO:0000256" key="3">
    <source>
        <dbReference type="ARBA" id="ARBA00023002"/>
    </source>
</evidence>
<dbReference type="Proteomes" id="UP000249619">
    <property type="component" value="Unassembled WGS sequence"/>
</dbReference>
<dbReference type="SUPFAM" id="SSF51735">
    <property type="entry name" value="NAD(P)-binding Rossmann-fold domains"/>
    <property type="match status" value="1"/>
</dbReference>
<proteinExistence type="inferred from homology"/>
<comment type="caution">
    <text evidence="5">The sequence shown here is derived from an EMBL/GenBank/DDBJ whole genome shotgun (WGS) entry which is preliminary data.</text>
</comment>
<sequence length="328" mass="35159">MAKLHTRFRAILHGREEKKFQKRFGINPEEKPIPTIVIDSPKSRSISSETLCPPPDSIKGRLFAITGAASGIGRATAKLLVESGALVTLADQDEKAVIQLAKELGSQAWGVKVDVTNRIDVSLWLKYAPQHWKRGGIDGAVNLAGISGRLDPVGKESGHCYEVFRVNVNGTFNCISEELRIMRPARNGVPGGSIVNAASVTGLVGKPNCSIFSASQQAIVGLTKSAAGEQKGTGIRINAIAPTPAITRMTLTLVCVRSGFIDTPFMDKLDAHYGYKITDDAVLRRRGRPEEVAKVIRFLLSSDASFVTGSVYQVDGGEGRSGCMGNNV</sequence>
<evidence type="ECO:0000313" key="5">
    <source>
        <dbReference type="EMBL" id="RAR08507.1"/>
    </source>
</evidence>
<protein>
    <submittedName>
        <fullName evidence="5">Short-chain dehydrogenase/reductase SDR</fullName>
    </submittedName>
</protein>
<dbReference type="PANTHER" id="PTHR24321:SF8">
    <property type="entry name" value="ESTRADIOL 17-BETA-DEHYDROGENASE 8-RELATED"/>
    <property type="match status" value="1"/>
</dbReference>
<comment type="similarity">
    <text evidence="1 4">Belongs to the short-chain dehydrogenases/reductases (SDR) family.</text>
</comment>
<keyword evidence="3" id="KW-0560">Oxidoreductase</keyword>
<dbReference type="EMBL" id="QGDH01000085">
    <property type="protein sequence ID" value="RAR08507.1"/>
    <property type="molecule type" value="Genomic_DNA"/>
</dbReference>
<keyword evidence="2" id="KW-0521">NADP</keyword>
<keyword evidence="6" id="KW-1185">Reference proteome</keyword>
<dbReference type="STRING" id="183478.A0A364N0K0"/>
<dbReference type="FunFam" id="3.40.50.720:FF:000084">
    <property type="entry name" value="Short-chain dehydrogenase reductase"/>
    <property type="match status" value="1"/>
</dbReference>
<dbReference type="AlphaFoldDB" id="A0A364N0K0"/>
<dbReference type="Pfam" id="PF00106">
    <property type="entry name" value="adh_short"/>
    <property type="match status" value="1"/>
</dbReference>
<dbReference type="InterPro" id="IPR036291">
    <property type="entry name" value="NAD(P)-bd_dom_sf"/>
</dbReference>
<dbReference type="PRINTS" id="PR00081">
    <property type="entry name" value="GDHRDH"/>
</dbReference>
<evidence type="ECO:0000256" key="2">
    <source>
        <dbReference type="ARBA" id="ARBA00022857"/>
    </source>
</evidence>
<dbReference type="Pfam" id="PF13561">
    <property type="entry name" value="adh_short_C2"/>
    <property type="match status" value="1"/>
</dbReference>
<dbReference type="CDD" id="cd05233">
    <property type="entry name" value="SDR_c"/>
    <property type="match status" value="1"/>
</dbReference>
<reference evidence="6" key="1">
    <citation type="submission" date="2018-05" db="EMBL/GenBank/DDBJ databases">
        <title>Draft genome sequence of Stemphylium lycopersici strain CIDEFI 213.</title>
        <authorList>
            <person name="Medina R."/>
            <person name="Franco M.E.E."/>
            <person name="Lucentini C.G."/>
            <person name="Saparrat M.C.N."/>
            <person name="Balatti P.A."/>
        </authorList>
    </citation>
    <scope>NUCLEOTIDE SEQUENCE [LARGE SCALE GENOMIC DNA]</scope>
    <source>
        <strain evidence="6">CIDEFI 213</strain>
    </source>
</reference>
<evidence type="ECO:0000313" key="6">
    <source>
        <dbReference type="Proteomes" id="UP000249619"/>
    </source>
</evidence>
<gene>
    <name evidence="5" type="ORF">DDE83_005913</name>
</gene>
<name>A0A364N0K0_STELY</name>
<dbReference type="GO" id="GO:0016491">
    <property type="term" value="F:oxidoreductase activity"/>
    <property type="evidence" value="ECO:0007669"/>
    <property type="project" value="UniProtKB-KW"/>
</dbReference>
<dbReference type="PRINTS" id="PR00080">
    <property type="entry name" value="SDRFAMILY"/>
</dbReference>
<organism evidence="5 6">
    <name type="scientific">Stemphylium lycopersici</name>
    <name type="common">Tomato gray leaf spot disease fungus</name>
    <name type="synonym">Thyrospora lycopersici</name>
    <dbReference type="NCBI Taxonomy" id="183478"/>
    <lineage>
        <taxon>Eukaryota</taxon>
        <taxon>Fungi</taxon>
        <taxon>Dikarya</taxon>
        <taxon>Ascomycota</taxon>
        <taxon>Pezizomycotina</taxon>
        <taxon>Dothideomycetes</taxon>
        <taxon>Pleosporomycetidae</taxon>
        <taxon>Pleosporales</taxon>
        <taxon>Pleosporineae</taxon>
        <taxon>Pleosporaceae</taxon>
        <taxon>Stemphylium</taxon>
    </lineage>
</organism>
<dbReference type="InterPro" id="IPR002347">
    <property type="entry name" value="SDR_fam"/>
</dbReference>
<dbReference type="Gene3D" id="3.40.50.720">
    <property type="entry name" value="NAD(P)-binding Rossmann-like Domain"/>
    <property type="match status" value="1"/>
</dbReference>
<evidence type="ECO:0000256" key="4">
    <source>
        <dbReference type="RuleBase" id="RU000363"/>
    </source>
</evidence>